<keyword evidence="3" id="KW-1185">Reference proteome</keyword>
<gene>
    <name evidence="2" type="ORF">EHS89_14380</name>
</gene>
<evidence type="ECO:0000259" key="1">
    <source>
        <dbReference type="Pfam" id="PF14280"/>
    </source>
</evidence>
<dbReference type="RefSeq" id="WP_124926856.1">
    <property type="nucleotide sequence ID" value="NZ_BMOH01000007.1"/>
</dbReference>
<accession>A0A3P1SNP4</accession>
<evidence type="ECO:0000313" key="3">
    <source>
        <dbReference type="Proteomes" id="UP000267535"/>
    </source>
</evidence>
<organism evidence="2 3">
    <name type="scientific">Amphritea balenae</name>
    <dbReference type="NCBI Taxonomy" id="452629"/>
    <lineage>
        <taxon>Bacteria</taxon>
        <taxon>Pseudomonadati</taxon>
        <taxon>Pseudomonadota</taxon>
        <taxon>Gammaproteobacteria</taxon>
        <taxon>Oceanospirillales</taxon>
        <taxon>Oceanospirillaceae</taxon>
        <taxon>Amphritea</taxon>
    </lineage>
</organism>
<comment type="caution">
    <text evidence="2">The sequence shown here is derived from an EMBL/GenBank/DDBJ whole genome shotgun (WGS) entry which is preliminary data.</text>
</comment>
<dbReference type="AlphaFoldDB" id="A0A3P1SNP4"/>
<proteinExistence type="predicted"/>
<sequence length="506" mass="57593">MSKVKSKPQKIGEAGEGLVRYWAPMNMHSANKFENDYGFDFTFQQFTNNGDQQIATGAFFVVQCKSTTSKNKYKYVTLDKSDIILHLYSNIPVCLLGVDIDKKDVRHLFLDKNLVNKYLDFLNSDSKTLSLNFYTDLNDESEFITNSKSHTQPGFSLTLRSHIINSLIRKYAPGTKLSVSEDSGQTQLNIESPFLTKIVNPNHLFGAPRKDEINDIINKNVLDILKQYYPDFNSLHLYGAVGSDSTISFGEQKTKAITYPHSKFIEYRMKCGLTFRFGPCETTQDGKHTHSSSFTVSDSSFPLFSCQSDVNLFGSYKSSSSLCLNDHLMIQKIKKWEELNSLLLVLKEVIDAFIISPEWFHDLYLSELNSPENYYSYALLSSLVKKEQNLFPEFTLEPESQSNSLKKVHSTGTVPIVFKINNQPKIANIKCNFTYVLNDNDVITGIGIGKAKSFQVLDLDWPADEIYAPEIWAFKNWPAIPMFGKTSIEFKDTDRTLPFEIIQDSE</sequence>
<name>A0A3P1SNP4_9GAMM</name>
<dbReference type="InterPro" id="IPR025375">
    <property type="entry name" value="DUF4365"/>
</dbReference>
<dbReference type="OrthoDB" id="5176406at2"/>
<feature type="domain" description="DUF4365" evidence="1">
    <location>
        <begin position="13"/>
        <end position="140"/>
    </location>
</feature>
<protein>
    <submittedName>
        <fullName evidence="2">DUF4365 domain-containing protein</fullName>
    </submittedName>
</protein>
<reference evidence="2 3" key="1">
    <citation type="submission" date="2018-11" db="EMBL/GenBank/DDBJ databases">
        <title>The draft genome sequence of Amphritea balenae JAMM 1525T.</title>
        <authorList>
            <person name="Fang Z."/>
            <person name="Zhang Y."/>
            <person name="Han X."/>
        </authorList>
    </citation>
    <scope>NUCLEOTIDE SEQUENCE [LARGE SCALE GENOMIC DNA]</scope>
    <source>
        <strain evidence="2 3">JAMM 1525</strain>
    </source>
</reference>
<dbReference type="EMBL" id="RQXV01000008">
    <property type="protein sequence ID" value="RRC98275.1"/>
    <property type="molecule type" value="Genomic_DNA"/>
</dbReference>
<evidence type="ECO:0000313" key="2">
    <source>
        <dbReference type="EMBL" id="RRC98275.1"/>
    </source>
</evidence>
<dbReference type="Pfam" id="PF14280">
    <property type="entry name" value="DUF4365"/>
    <property type="match status" value="1"/>
</dbReference>
<dbReference type="Proteomes" id="UP000267535">
    <property type="component" value="Unassembled WGS sequence"/>
</dbReference>